<evidence type="ECO:0000256" key="1">
    <source>
        <dbReference type="SAM" id="SignalP"/>
    </source>
</evidence>
<name>A0A8T1G9G2_9STRA</name>
<keyword evidence="1" id="KW-0732">Signal</keyword>
<dbReference type="EMBL" id="RCML01000204">
    <property type="protein sequence ID" value="KAG2985776.1"/>
    <property type="molecule type" value="Genomic_DNA"/>
</dbReference>
<feature type="chain" id="PRO_5040044023" evidence="1">
    <location>
        <begin position="22"/>
        <end position="129"/>
    </location>
</feature>
<dbReference type="Proteomes" id="UP000697107">
    <property type="component" value="Unassembled WGS sequence"/>
</dbReference>
<organism evidence="3 4">
    <name type="scientific">Phytophthora cactorum</name>
    <dbReference type="NCBI Taxonomy" id="29920"/>
    <lineage>
        <taxon>Eukaryota</taxon>
        <taxon>Sar</taxon>
        <taxon>Stramenopiles</taxon>
        <taxon>Oomycota</taxon>
        <taxon>Peronosporomycetes</taxon>
        <taxon>Peronosporales</taxon>
        <taxon>Peronosporaceae</taxon>
        <taxon>Phytophthora</taxon>
    </lineage>
</organism>
<sequence>MPEICPVLAIGLYWLVYGVDSSANQVFPGNEQHDRFRKALRRVLESASMANELERCGTDCDDIGTHSMRKDFKEDVNKWRLPNELAFANYRNVLPLWVNCLGIYCIPLRVLEGEPAGNSSRLSIAFNEG</sequence>
<protein>
    <submittedName>
        <fullName evidence="3">Uncharacterized protein</fullName>
    </submittedName>
</protein>
<proteinExistence type="predicted"/>
<accession>A0A8T1G9G2</accession>
<feature type="signal peptide" evidence="1">
    <location>
        <begin position="1"/>
        <end position="21"/>
    </location>
</feature>
<dbReference type="AlphaFoldDB" id="A0A8T1G9G2"/>
<gene>
    <name evidence="2" type="ORF">PC113_g8946</name>
    <name evidence="3" type="ORF">PC118_g8129</name>
</gene>
<dbReference type="Proteomes" id="UP000735874">
    <property type="component" value="Unassembled WGS sequence"/>
</dbReference>
<dbReference type="EMBL" id="RCMG01000217">
    <property type="protein sequence ID" value="KAG2859395.1"/>
    <property type="molecule type" value="Genomic_DNA"/>
</dbReference>
<comment type="caution">
    <text evidence="3">The sequence shown here is derived from an EMBL/GenBank/DDBJ whole genome shotgun (WGS) entry which is preliminary data.</text>
</comment>
<evidence type="ECO:0000313" key="4">
    <source>
        <dbReference type="Proteomes" id="UP000697107"/>
    </source>
</evidence>
<reference evidence="3" key="1">
    <citation type="submission" date="2018-10" db="EMBL/GenBank/DDBJ databases">
        <title>Effector identification in a new, highly contiguous assembly of the strawberry crown rot pathogen Phytophthora cactorum.</title>
        <authorList>
            <person name="Armitage A.D."/>
            <person name="Nellist C.F."/>
            <person name="Bates H."/>
            <person name="Vickerstaff R.J."/>
            <person name="Harrison R.J."/>
        </authorList>
    </citation>
    <scope>NUCLEOTIDE SEQUENCE</scope>
    <source>
        <strain evidence="2">15-7</strain>
        <strain evidence="3">P415</strain>
    </source>
</reference>
<evidence type="ECO:0000313" key="2">
    <source>
        <dbReference type="EMBL" id="KAG2859395.1"/>
    </source>
</evidence>
<evidence type="ECO:0000313" key="3">
    <source>
        <dbReference type="EMBL" id="KAG2985776.1"/>
    </source>
</evidence>